<dbReference type="Xenbase" id="XB-GENE-29086319">
    <property type="gene designation" value="LOC101732696"/>
</dbReference>
<evidence type="ECO:0000259" key="2">
    <source>
        <dbReference type="Pfam" id="PF00087"/>
    </source>
</evidence>
<proteinExistence type="predicted"/>
<keyword evidence="1" id="KW-0732">Signal</keyword>
<dbReference type="Pfam" id="PF00087">
    <property type="entry name" value="Toxin_TOLIP"/>
    <property type="match status" value="1"/>
</dbReference>
<dbReference type="AlphaFoldDB" id="A0A8J1IVG4"/>
<dbReference type="GeneID" id="101732696"/>
<feature type="signal peptide" evidence="1">
    <location>
        <begin position="1"/>
        <end position="18"/>
    </location>
</feature>
<evidence type="ECO:0000256" key="1">
    <source>
        <dbReference type="SAM" id="SignalP"/>
    </source>
</evidence>
<dbReference type="Proteomes" id="UP000008143">
    <property type="component" value="Chromosome 9"/>
</dbReference>
<evidence type="ECO:0000313" key="5">
    <source>
        <dbReference type="Xenbase" id="XB-GENE-29086319"/>
    </source>
</evidence>
<feature type="chain" id="PRO_5035283753" evidence="1">
    <location>
        <begin position="19"/>
        <end position="83"/>
    </location>
</feature>
<dbReference type="Gene3D" id="2.10.60.10">
    <property type="entry name" value="CD59"/>
    <property type="match status" value="1"/>
</dbReference>
<organism evidence="3 4">
    <name type="scientific">Xenopus tropicalis</name>
    <name type="common">Western clawed frog</name>
    <name type="synonym">Silurana tropicalis</name>
    <dbReference type="NCBI Taxonomy" id="8364"/>
    <lineage>
        <taxon>Eukaryota</taxon>
        <taxon>Metazoa</taxon>
        <taxon>Chordata</taxon>
        <taxon>Craniata</taxon>
        <taxon>Vertebrata</taxon>
        <taxon>Euteleostomi</taxon>
        <taxon>Amphibia</taxon>
        <taxon>Batrachia</taxon>
        <taxon>Anura</taxon>
        <taxon>Pipoidea</taxon>
        <taxon>Pipidae</taxon>
        <taxon>Xenopodinae</taxon>
        <taxon>Xenopus</taxon>
        <taxon>Silurana</taxon>
    </lineage>
</organism>
<dbReference type="InterPro" id="IPR035076">
    <property type="entry name" value="Toxin/TOLIP"/>
</dbReference>
<evidence type="ECO:0000313" key="4">
    <source>
        <dbReference type="RefSeq" id="XP_031749584.1"/>
    </source>
</evidence>
<evidence type="ECO:0000313" key="3">
    <source>
        <dbReference type="Proteomes" id="UP000008143"/>
    </source>
</evidence>
<dbReference type="KEGG" id="xtr:101732696"/>
<dbReference type="RefSeq" id="XP_031749584.1">
    <property type="nucleotide sequence ID" value="XM_031893724.1"/>
</dbReference>
<sequence>MRFAIIFLFLAVITLGNALKCMRQHGKLKAPQDCGKDENRCLTHIKKTEVHKYCAKSSECKSTSFLALPTEKVTCCEKDMCNQ</sequence>
<dbReference type="InterPro" id="IPR045860">
    <property type="entry name" value="Snake_toxin-like_sf"/>
</dbReference>
<dbReference type="AGR" id="Xenbase:XB-GENE-29086319"/>
<accession>A0A8J1IVG4</accession>
<protein>
    <submittedName>
        <fullName evidence="4">Xenoxin-1 isoform X1</fullName>
    </submittedName>
</protein>
<gene>
    <name evidence="4 5" type="primary">LOC101732696</name>
</gene>
<name>A0A8J1IVG4_XENTR</name>
<feature type="domain" description="Snake toxin/toxin-like" evidence="2">
    <location>
        <begin position="21"/>
        <end position="82"/>
    </location>
</feature>
<dbReference type="SUPFAM" id="SSF57302">
    <property type="entry name" value="Snake toxin-like"/>
    <property type="match status" value="1"/>
</dbReference>
<reference evidence="4" key="1">
    <citation type="submission" date="2025-08" db="UniProtKB">
        <authorList>
            <consortium name="RefSeq"/>
        </authorList>
    </citation>
    <scope>IDENTIFICATION</scope>
    <source>
        <strain evidence="4">Nigerian</strain>
        <tissue evidence="4">Liver and blood</tissue>
    </source>
</reference>
<keyword evidence="3" id="KW-1185">Reference proteome</keyword>